<protein>
    <submittedName>
        <fullName evidence="1">Uncharacterized protein</fullName>
    </submittedName>
</protein>
<evidence type="ECO:0000313" key="1">
    <source>
        <dbReference type="EMBL" id="KKK60385.1"/>
    </source>
</evidence>
<dbReference type="GO" id="GO:0006231">
    <property type="term" value="P:dTMP biosynthetic process"/>
    <property type="evidence" value="ECO:0007669"/>
    <property type="project" value="InterPro"/>
</dbReference>
<dbReference type="GO" id="GO:0050660">
    <property type="term" value="F:flavin adenine dinucleotide binding"/>
    <property type="evidence" value="ECO:0007669"/>
    <property type="project" value="InterPro"/>
</dbReference>
<proteinExistence type="predicted"/>
<dbReference type="PROSITE" id="PS51331">
    <property type="entry name" value="THYX"/>
    <property type="match status" value="1"/>
</dbReference>
<dbReference type="GO" id="GO:0050797">
    <property type="term" value="F:thymidylate synthase (FAD) activity"/>
    <property type="evidence" value="ECO:0007669"/>
    <property type="project" value="InterPro"/>
</dbReference>
<sequence>VGRAAARGMAARGSGTIIFTGATAALRGGAGFINLAVGKFGLRALAQSMARELARINLPLSAYTEWIWKIDLHNLFHFLSLRMNPHAQYEIRVYADAMAHLISSHVPIACRAFKDYRLDAIMLIAQDAAAILVDTAQIGTAGAGLTNINLPNQTMDIVGSITGNLSGSVGSVTGAVGSVTGSVGSVVGNVGGNVVGTVASVVGAVGSVTGAVGSVTGAVGSVTGNVGGLVVGTVAGVTPAAVGAAMALTAGAVDAILDEAVEGAITLRQVQRVVLAYLAGETDGGGTVTIHFRNQADTLNRITMTVDADGDRSATALNLA</sequence>
<dbReference type="PANTHER" id="PTHR43431">
    <property type="entry name" value="OXIDOREDUCTASE, SHORT CHAIN DEHYDROGENASE/REDUCTASE FAMILY (AFU_ORTHOLOGUE AFUA_5G14000)"/>
    <property type="match status" value="1"/>
</dbReference>
<dbReference type="SUPFAM" id="SSF69796">
    <property type="entry name" value="Thymidylate synthase-complementing protein Thy1"/>
    <property type="match status" value="1"/>
</dbReference>
<dbReference type="Pfam" id="PF02511">
    <property type="entry name" value="Thy1"/>
    <property type="match status" value="1"/>
</dbReference>
<feature type="non-terminal residue" evidence="1">
    <location>
        <position position="1"/>
    </location>
</feature>
<dbReference type="CDD" id="cd20175">
    <property type="entry name" value="ThyX"/>
    <property type="match status" value="1"/>
</dbReference>
<comment type="caution">
    <text evidence="1">The sequence shown here is derived from an EMBL/GenBank/DDBJ whole genome shotgun (WGS) entry which is preliminary data.</text>
</comment>
<dbReference type="InterPro" id="IPR036098">
    <property type="entry name" value="Thymidylate_synthase_ThyX_sf"/>
</dbReference>
<name>A0A0F8XHD2_9ZZZZ</name>
<dbReference type="InterPro" id="IPR003669">
    <property type="entry name" value="Thymidylate_synthase_ThyX"/>
</dbReference>
<dbReference type="EMBL" id="LAZR01062996">
    <property type="protein sequence ID" value="KKK60385.1"/>
    <property type="molecule type" value="Genomic_DNA"/>
</dbReference>
<dbReference type="AlphaFoldDB" id="A0A0F8XHD2"/>
<dbReference type="InterPro" id="IPR036291">
    <property type="entry name" value="NAD(P)-bd_dom_sf"/>
</dbReference>
<accession>A0A0F8XHD2</accession>
<dbReference type="PANTHER" id="PTHR43431:SF7">
    <property type="entry name" value="OXIDOREDUCTASE, SHORT CHAIN DEHYDROGENASE_REDUCTASE FAMILY (AFU_ORTHOLOGUE AFUA_5G14000)"/>
    <property type="match status" value="1"/>
</dbReference>
<reference evidence="1" key="1">
    <citation type="journal article" date="2015" name="Nature">
        <title>Complex archaea that bridge the gap between prokaryotes and eukaryotes.</title>
        <authorList>
            <person name="Spang A."/>
            <person name="Saw J.H."/>
            <person name="Jorgensen S.L."/>
            <person name="Zaremba-Niedzwiedzka K."/>
            <person name="Martijn J."/>
            <person name="Lind A.E."/>
            <person name="van Eijk R."/>
            <person name="Schleper C."/>
            <person name="Guy L."/>
            <person name="Ettema T.J."/>
        </authorList>
    </citation>
    <scope>NUCLEOTIDE SEQUENCE</scope>
</reference>
<dbReference type="Gene3D" id="3.30.1360.170">
    <property type="match status" value="1"/>
</dbReference>
<gene>
    <name evidence="1" type="ORF">LCGC14_3024890</name>
</gene>
<dbReference type="SUPFAM" id="SSF51735">
    <property type="entry name" value="NAD(P)-binding Rossmann-fold domains"/>
    <property type="match status" value="1"/>
</dbReference>
<organism evidence="1">
    <name type="scientific">marine sediment metagenome</name>
    <dbReference type="NCBI Taxonomy" id="412755"/>
    <lineage>
        <taxon>unclassified sequences</taxon>
        <taxon>metagenomes</taxon>
        <taxon>ecological metagenomes</taxon>
    </lineage>
</organism>